<keyword evidence="1 2" id="KW-0238">DNA-binding</keyword>
<reference evidence="4" key="2">
    <citation type="submission" date="2021-04" db="EMBL/GenBank/DDBJ databases">
        <authorList>
            <person name="Gilroy R."/>
        </authorList>
    </citation>
    <scope>NUCLEOTIDE SEQUENCE</scope>
    <source>
        <strain evidence="4">ChiGjej3B3-11674</strain>
    </source>
</reference>
<feature type="domain" description="HTH tetR-type" evidence="3">
    <location>
        <begin position="8"/>
        <end position="68"/>
    </location>
</feature>
<dbReference type="Pfam" id="PF00440">
    <property type="entry name" value="TetR_N"/>
    <property type="match status" value="1"/>
</dbReference>
<comment type="caution">
    <text evidence="4">The sequence shown here is derived from an EMBL/GenBank/DDBJ whole genome shotgun (WGS) entry which is preliminary data.</text>
</comment>
<dbReference type="AlphaFoldDB" id="A0A9D2U3V5"/>
<dbReference type="Proteomes" id="UP000823897">
    <property type="component" value="Unassembled WGS sequence"/>
</dbReference>
<organism evidence="4 5">
    <name type="scientific">Candidatus Mediterraneibacter tabaqchaliae</name>
    <dbReference type="NCBI Taxonomy" id="2838689"/>
    <lineage>
        <taxon>Bacteria</taxon>
        <taxon>Bacillati</taxon>
        <taxon>Bacillota</taxon>
        <taxon>Clostridia</taxon>
        <taxon>Lachnospirales</taxon>
        <taxon>Lachnospiraceae</taxon>
        <taxon>Mediterraneibacter</taxon>
    </lineage>
</organism>
<dbReference type="InterPro" id="IPR001647">
    <property type="entry name" value="HTH_TetR"/>
</dbReference>
<dbReference type="InterPro" id="IPR009057">
    <property type="entry name" value="Homeodomain-like_sf"/>
</dbReference>
<dbReference type="PANTHER" id="PTHR43479:SF11">
    <property type="entry name" value="ACREF_ENVCD OPERON REPRESSOR-RELATED"/>
    <property type="match status" value="1"/>
</dbReference>
<feature type="DNA-binding region" description="H-T-H motif" evidence="2">
    <location>
        <begin position="31"/>
        <end position="50"/>
    </location>
</feature>
<dbReference type="GO" id="GO:0003677">
    <property type="term" value="F:DNA binding"/>
    <property type="evidence" value="ECO:0007669"/>
    <property type="project" value="UniProtKB-UniRule"/>
</dbReference>
<dbReference type="PANTHER" id="PTHR43479">
    <property type="entry name" value="ACREF/ENVCD OPERON REPRESSOR-RELATED"/>
    <property type="match status" value="1"/>
</dbReference>
<proteinExistence type="predicted"/>
<dbReference type="PROSITE" id="PS01081">
    <property type="entry name" value="HTH_TETR_1"/>
    <property type="match status" value="1"/>
</dbReference>
<dbReference type="SUPFAM" id="SSF46689">
    <property type="entry name" value="Homeodomain-like"/>
    <property type="match status" value="1"/>
</dbReference>
<dbReference type="PROSITE" id="PS50977">
    <property type="entry name" value="HTH_TETR_2"/>
    <property type="match status" value="1"/>
</dbReference>
<evidence type="ECO:0000313" key="5">
    <source>
        <dbReference type="Proteomes" id="UP000823897"/>
    </source>
</evidence>
<dbReference type="Gene3D" id="1.10.357.10">
    <property type="entry name" value="Tetracycline Repressor, domain 2"/>
    <property type="match status" value="1"/>
</dbReference>
<evidence type="ECO:0000256" key="1">
    <source>
        <dbReference type="ARBA" id="ARBA00023125"/>
    </source>
</evidence>
<protein>
    <submittedName>
        <fullName evidence="4">TetR/AcrR family transcriptional regulator</fullName>
    </submittedName>
</protein>
<reference evidence="4" key="1">
    <citation type="journal article" date="2021" name="PeerJ">
        <title>Extensive microbial diversity within the chicken gut microbiome revealed by metagenomics and culture.</title>
        <authorList>
            <person name="Gilroy R."/>
            <person name="Ravi A."/>
            <person name="Getino M."/>
            <person name="Pursley I."/>
            <person name="Horton D.L."/>
            <person name="Alikhan N.F."/>
            <person name="Baker D."/>
            <person name="Gharbi K."/>
            <person name="Hall N."/>
            <person name="Watson M."/>
            <person name="Adriaenssens E.M."/>
            <person name="Foster-Nyarko E."/>
            <person name="Jarju S."/>
            <person name="Secka A."/>
            <person name="Antonio M."/>
            <person name="Oren A."/>
            <person name="Chaudhuri R.R."/>
            <person name="La Ragione R."/>
            <person name="Hildebrand F."/>
            <person name="Pallen M.J."/>
        </authorList>
    </citation>
    <scope>NUCLEOTIDE SEQUENCE</scope>
    <source>
        <strain evidence="4">ChiGjej3B3-11674</strain>
    </source>
</reference>
<dbReference type="InterPro" id="IPR023772">
    <property type="entry name" value="DNA-bd_HTH_TetR-type_CS"/>
</dbReference>
<accession>A0A9D2U3V5</accession>
<gene>
    <name evidence="4" type="ORF">H9911_11920</name>
</gene>
<dbReference type="PRINTS" id="PR00455">
    <property type="entry name" value="HTHTETR"/>
</dbReference>
<dbReference type="EMBL" id="DWUV01000230">
    <property type="protein sequence ID" value="HJD35219.1"/>
    <property type="molecule type" value="Genomic_DNA"/>
</dbReference>
<evidence type="ECO:0000259" key="3">
    <source>
        <dbReference type="PROSITE" id="PS50977"/>
    </source>
</evidence>
<sequence>MRISKEPEERKQEIVNTAMKLFCAKGYEKTSISDIAKEMNVAQGLLYRYFSSKEVLFDTVIEQYAQQQVNQITSILKKKDMTLLQIVKEMPTFVEAEEEDRYMKQIFHGPDSKDIHMRLSMNICAKMQPIVQKMLEESTRRGEIHVQDTATAASFCVYGQLGILLNQEITREERVERIKSFLITILKAL</sequence>
<dbReference type="InterPro" id="IPR050624">
    <property type="entry name" value="HTH-type_Tx_Regulator"/>
</dbReference>
<evidence type="ECO:0000256" key="2">
    <source>
        <dbReference type="PROSITE-ProRule" id="PRU00335"/>
    </source>
</evidence>
<name>A0A9D2U3V5_9FIRM</name>
<evidence type="ECO:0000313" key="4">
    <source>
        <dbReference type="EMBL" id="HJD35219.1"/>
    </source>
</evidence>